<dbReference type="Proteomes" id="UP000179807">
    <property type="component" value="Unassembled WGS sequence"/>
</dbReference>
<dbReference type="EMBL" id="MLAK01001220">
    <property type="protein sequence ID" value="OHS95808.1"/>
    <property type="molecule type" value="Genomic_DNA"/>
</dbReference>
<gene>
    <name evidence="1" type="ORF">TRFO_38055</name>
</gene>
<dbReference type="VEuPathDB" id="TrichDB:TRFO_38055"/>
<evidence type="ECO:0000313" key="2">
    <source>
        <dbReference type="Proteomes" id="UP000179807"/>
    </source>
</evidence>
<comment type="caution">
    <text evidence="1">The sequence shown here is derived from an EMBL/GenBank/DDBJ whole genome shotgun (WGS) entry which is preliminary data.</text>
</comment>
<name>A0A1J4J9H9_9EUKA</name>
<organism evidence="1 2">
    <name type="scientific">Tritrichomonas foetus</name>
    <dbReference type="NCBI Taxonomy" id="1144522"/>
    <lineage>
        <taxon>Eukaryota</taxon>
        <taxon>Metamonada</taxon>
        <taxon>Parabasalia</taxon>
        <taxon>Tritrichomonadida</taxon>
        <taxon>Tritrichomonadidae</taxon>
        <taxon>Tritrichomonas</taxon>
    </lineage>
</organism>
<accession>A0A1J4J9H9</accession>
<proteinExistence type="predicted"/>
<keyword evidence="2" id="KW-1185">Reference proteome</keyword>
<dbReference type="GeneID" id="94846518"/>
<reference evidence="1" key="1">
    <citation type="submission" date="2016-10" db="EMBL/GenBank/DDBJ databases">
        <authorList>
            <person name="Benchimol M."/>
            <person name="Almeida L.G."/>
            <person name="Vasconcelos A.T."/>
            <person name="Perreira-Neves A."/>
            <person name="Rosa I.A."/>
            <person name="Tasca T."/>
            <person name="Bogo M.R."/>
            <person name="de Souza W."/>
        </authorList>
    </citation>
    <scope>NUCLEOTIDE SEQUENCE [LARGE SCALE GENOMIC DNA]</scope>
    <source>
        <strain evidence="1">K</strain>
    </source>
</reference>
<dbReference type="RefSeq" id="XP_068348945.1">
    <property type="nucleotide sequence ID" value="XM_068511814.1"/>
</dbReference>
<sequence>MYFSCNISGATTFRKFSMIDNLIAEIEESESEDDKKEMSKSQNAELPTELSIDCLLLSRKNQPRVHRSLSFPASAEEDKEEGEKLFQEPMELGVYKLLDGNIFKSRDYHFSDRFFEILHIEIPDEILSPCELPPGLKATIQYHPDLLNITPNYLFAYAHYITVNNILDSDLILYRLSQILEPSSLSYKLWREYFVYALKNSYNAVFSLFSICNFFLFKFDSEEDSDRARYEVYLLYFSMISCTDFIHHRQFSSILHQIRSCLIDADFDQSQVNYVVGIMCDIAFEVPIEMIASIVSYFPLDGVGSILINHFSIKMIFSFFGLDDPDLNIDNLAQEIYRIKAFCESEDEELLKTASAVLALSERALISSFRLTHVKGTTVSQMIHALRFSLQNTDPGMLTLLKEQIHFTRTQFETLIQSDFGSAPASQILL</sequence>
<evidence type="ECO:0000313" key="1">
    <source>
        <dbReference type="EMBL" id="OHS95808.1"/>
    </source>
</evidence>
<protein>
    <submittedName>
        <fullName evidence="1">Uncharacterized protein</fullName>
    </submittedName>
</protein>
<dbReference type="AlphaFoldDB" id="A0A1J4J9H9"/>